<evidence type="ECO:0000259" key="6">
    <source>
        <dbReference type="Pfam" id="PF04542"/>
    </source>
</evidence>
<evidence type="ECO:0000313" key="8">
    <source>
        <dbReference type="Proteomes" id="UP000437736"/>
    </source>
</evidence>
<feature type="non-terminal residue" evidence="7">
    <location>
        <position position="144"/>
    </location>
</feature>
<feature type="region of interest" description="Disordered" evidence="5">
    <location>
        <begin position="88"/>
        <end position="109"/>
    </location>
</feature>
<evidence type="ECO:0000256" key="2">
    <source>
        <dbReference type="ARBA" id="ARBA00023082"/>
    </source>
</evidence>
<keyword evidence="8" id="KW-1185">Reference proteome</keyword>
<keyword evidence="4" id="KW-0804">Transcription</keyword>
<evidence type="ECO:0000256" key="4">
    <source>
        <dbReference type="ARBA" id="ARBA00023163"/>
    </source>
</evidence>
<gene>
    <name evidence="7" type="ORF">GHK86_21920</name>
</gene>
<dbReference type="InterPro" id="IPR036388">
    <property type="entry name" value="WH-like_DNA-bd_sf"/>
</dbReference>
<proteinExistence type="predicted"/>
<dbReference type="PANTHER" id="PTHR43133">
    <property type="entry name" value="RNA POLYMERASE ECF-TYPE SIGMA FACTO"/>
    <property type="match status" value="1"/>
</dbReference>
<dbReference type="Gene3D" id="1.10.1740.10">
    <property type="match status" value="1"/>
</dbReference>
<evidence type="ECO:0000256" key="5">
    <source>
        <dbReference type="SAM" id="MobiDB-lite"/>
    </source>
</evidence>
<dbReference type="InterPro" id="IPR007627">
    <property type="entry name" value="RNA_pol_sigma70_r2"/>
</dbReference>
<name>A0ABW9R0K4_9ACTN</name>
<evidence type="ECO:0000256" key="3">
    <source>
        <dbReference type="ARBA" id="ARBA00023125"/>
    </source>
</evidence>
<dbReference type="Proteomes" id="UP000437736">
    <property type="component" value="Unassembled WGS sequence"/>
</dbReference>
<organism evidence="7 8">
    <name type="scientific">Acidiferrimicrobium australe</name>
    <dbReference type="NCBI Taxonomy" id="2664430"/>
    <lineage>
        <taxon>Bacteria</taxon>
        <taxon>Bacillati</taxon>
        <taxon>Actinomycetota</taxon>
        <taxon>Acidimicrobiia</taxon>
        <taxon>Acidimicrobiales</taxon>
        <taxon>Acidimicrobiaceae</taxon>
        <taxon>Acidiferrimicrobium</taxon>
    </lineage>
</organism>
<dbReference type="SUPFAM" id="SSF88946">
    <property type="entry name" value="Sigma2 domain of RNA polymerase sigma factors"/>
    <property type="match status" value="1"/>
</dbReference>
<feature type="domain" description="RNA polymerase sigma-70 region 2" evidence="6">
    <location>
        <begin position="31"/>
        <end position="89"/>
    </location>
</feature>
<keyword evidence="2" id="KW-0731">Sigma factor</keyword>
<reference evidence="7 8" key="1">
    <citation type="submission" date="2019-11" db="EMBL/GenBank/DDBJ databases">
        <title>Acidiferrimicrobium australis gen. nov., sp. nov., an acidophilic and obligately heterotrophic, member of the Actinobacteria that catalyses dissimilatory oxido- reduction of iron isolated from metal-rich acidic water in Chile.</title>
        <authorList>
            <person name="Gonzalez D."/>
            <person name="Huber K."/>
            <person name="Hedrich S."/>
            <person name="Rojas-Villalobos C."/>
            <person name="Quatrini R."/>
            <person name="Dinamarca M.A."/>
            <person name="Schwarz A."/>
            <person name="Canales C."/>
            <person name="Nancucheo I."/>
        </authorList>
    </citation>
    <scope>NUCLEOTIDE SEQUENCE [LARGE SCALE GENOMIC DNA]</scope>
    <source>
        <strain evidence="7 8">USS-CCA1</strain>
    </source>
</reference>
<dbReference type="InterPro" id="IPR039425">
    <property type="entry name" value="RNA_pol_sigma-70-like"/>
</dbReference>
<keyword evidence="3" id="KW-0238">DNA-binding</keyword>
<accession>A0ABW9R0K4</accession>
<comment type="caution">
    <text evidence="7">The sequence shown here is derived from an EMBL/GenBank/DDBJ whole genome shotgun (WGS) entry which is preliminary data.</text>
</comment>
<dbReference type="Pfam" id="PF04542">
    <property type="entry name" value="Sigma70_r2"/>
    <property type="match status" value="1"/>
</dbReference>
<evidence type="ECO:0000256" key="1">
    <source>
        <dbReference type="ARBA" id="ARBA00023015"/>
    </source>
</evidence>
<dbReference type="InterPro" id="IPR013325">
    <property type="entry name" value="RNA_pol_sigma_r2"/>
</dbReference>
<dbReference type="PANTHER" id="PTHR43133:SF50">
    <property type="entry name" value="ECF RNA POLYMERASE SIGMA FACTOR SIGM"/>
    <property type="match status" value="1"/>
</dbReference>
<sequence>MSVPSPTARGRRRRRDEGLPGFEEYLAESGNALFRLAVVLSSDVRAGEDLYQETLDRLARHWGTLDNPSAWARRVMHNLAVDRHRSRRARLTEVPSTDAAEPPDVASGDPLEAAELRPLLLAALRDLSDAQRLVVALRYLEDRS</sequence>
<dbReference type="Gene3D" id="1.10.10.10">
    <property type="entry name" value="Winged helix-like DNA-binding domain superfamily/Winged helix DNA-binding domain"/>
    <property type="match status" value="1"/>
</dbReference>
<protein>
    <submittedName>
        <fullName evidence="7">SigE family RNA polymerase sigma factor</fullName>
    </submittedName>
</protein>
<dbReference type="EMBL" id="WJHE01001683">
    <property type="protein sequence ID" value="MST35376.1"/>
    <property type="molecule type" value="Genomic_DNA"/>
</dbReference>
<keyword evidence="1" id="KW-0805">Transcription regulation</keyword>
<evidence type="ECO:0000313" key="7">
    <source>
        <dbReference type="EMBL" id="MST35376.1"/>
    </source>
</evidence>